<sequence length="374" mass="41793">MGHNLFLIIVPLSVVIALAVVAFSHFTEKAASSSTSNRHLSRKSAMTVSFKNQKPVIAGTLGFIFLFITIFCSVYTVDKGEKAVVLRFGEIFRTADPGLHFKVPFIDSVKRYSTRVQKTTFGTQEPENAAGVLSAYSYDQQIIESYRISVTWIYNSGKISEVYKYFGAEQAGTIFANVVAPLVQQSTKAILGRYTAQTIVQNRAKLDNDIETTLREQLRQYPINIISIQFEDINFSASYEKIIEETAQKKQEVEKAKNELERIQIEAQQQVAQAEAKNRAVRLQAGAEAYRRKVEADADAYKTKVTAEAVAYQIKVKAREEAAAITAKGKALKENERLIDLFAIEKWDGSVPETVVQSDGQSLVPLLNIKRSKD</sequence>
<comment type="subcellular location">
    <subcellularLocation>
        <location evidence="1">Membrane</location>
        <topology evidence="1">Single-pass membrane protein</topology>
    </subcellularLocation>
</comment>
<keyword evidence="2" id="KW-0175">Coiled coil</keyword>
<dbReference type="SMART" id="SM00244">
    <property type="entry name" value="PHB"/>
    <property type="match status" value="1"/>
</dbReference>
<protein>
    <submittedName>
        <fullName evidence="5">SPFH/Band 7/PHB domain protein</fullName>
    </submittedName>
</protein>
<dbReference type="RefSeq" id="WP_009144062.1">
    <property type="nucleotide sequence ID" value="NZ_GL831059.1"/>
</dbReference>
<gene>
    <name evidence="5" type="ORF">HMPREF9444_01910</name>
</gene>
<feature type="domain" description="Band 7" evidence="4">
    <location>
        <begin position="72"/>
        <end position="247"/>
    </location>
</feature>
<dbReference type="InterPro" id="IPR001107">
    <property type="entry name" value="Band_7"/>
</dbReference>
<dbReference type="eggNOG" id="COG0330">
    <property type="taxonomic scope" value="Bacteria"/>
</dbReference>
<keyword evidence="3" id="KW-1133">Transmembrane helix</keyword>
<dbReference type="Pfam" id="PF01145">
    <property type="entry name" value="Band_7"/>
    <property type="match status" value="1"/>
</dbReference>
<evidence type="ECO:0000259" key="4">
    <source>
        <dbReference type="SMART" id="SM00244"/>
    </source>
</evidence>
<dbReference type="EMBL" id="AEVO01000132">
    <property type="protein sequence ID" value="EFY06336.1"/>
    <property type="molecule type" value="Genomic_DNA"/>
</dbReference>
<dbReference type="InterPro" id="IPR000163">
    <property type="entry name" value="Prohibitin"/>
</dbReference>
<reference evidence="5 6" key="1">
    <citation type="submission" date="2011-01" db="EMBL/GenBank/DDBJ databases">
        <authorList>
            <person name="Weinstock G."/>
            <person name="Sodergren E."/>
            <person name="Clifton S."/>
            <person name="Fulton L."/>
            <person name="Fulton B."/>
            <person name="Courtney L."/>
            <person name="Fronick C."/>
            <person name="Harrison M."/>
            <person name="Strong C."/>
            <person name="Farmer C."/>
            <person name="Delahaunty K."/>
            <person name="Markovic C."/>
            <person name="Hall O."/>
            <person name="Minx P."/>
            <person name="Tomlinson C."/>
            <person name="Mitreva M."/>
            <person name="Hou S."/>
            <person name="Chen J."/>
            <person name="Wollam A."/>
            <person name="Pepin K.H."/>
            <person name="Johnson M."/>
            <person name="Bhonagiri V."/>
            <person name="Zhang X."/>
            <person name="Suruliraj S."/>
            <person name="Warren W."/>
            <person name="Chinwalla A."/>
            <person name="Mardis E.R."/>
            <person name="Wilson R.K."/>
        </authorList>
    </citation>
    <scope>NUCLEOTIDE SEQUENCE [LARGE SCALE GENOMIC DNA]</scope>
    <source>
        <strain evidence="6">DSM 22608 / JCM 16073 / KCTC 15190 / YIT 12066</strain>
    </source>
</reference>
<evidence type="ECO:0000313" key="5">
    <source>
        <dbReference type="EMBL" id="EFY06336.1"/>
    </source>
</evidence>
<dbReference type="Gene3D" id="3.30.479.30">
    <property type="entry name" value="Band 7 domain"/>
    <property type="match status" value="1"/>
</dbReference>
<dbReference type="STRING" id="762983.HMPREF9444_01910"/>
<dbReference type="SUPFAM" id="SSF117892">
    <property type="entry name" value="Band 7/SPFH domain"/>
    <property type="match status" value="1"/>
</dbReference>
<evidence type="ECO:0000313" key="6">
    <source>
        <dbReference type="Proteomes" id="UP000018458"/>
    </source>
</evidence>
<proteinExistence type="predicted"/>
<dbReference type="AlphaFoldDB" id="E8LMC4"/>
<keyword evidence="6" id="KW-1185">Reference proteome</keyword>
<evidence type="ECO:0000256" key="1">
    <source>
        <dbReference type="ARBA" id="ARBA00004167"/>
    </source>
</evidence>
<feature type="coiled-coil region" evidence="2">
    <location>
        <begin position="236"/>
        <end position="284"/>
    </location>
</feature>
<feature type="transmembrane region" description="Helical" evidence="3">
    <location>
        <begin position="56"/>
        <end position="77"/>
    </location>
</feature>
<keyword evidence="3" id="KW-0472">Membrane</keyword>
<keyword evidence="3" id="KW-0812">Transmembrane</keyword>
<accession>E8LMC4</accession>
<comment type="caution">
    <text evidence="5">The sequence shown here is derived from an EMBL/GenBank/DDBJ whole genome shotgun (WGS) entry which is preliminary data.</text>
</comment>
<dbReference type="InterPro" id="IPR036013">
    <property type="entry name" value="Band_7/SPFH_dom_sf"/>
</dbReference>
<organism evidence="5 6">
    <name type="scientific">Succinatimonas hippei (strain DSM 22608 / JCM 16073 / KCTC 15190 / YIT 12066)</name>
    <dbReference type="NCBI Taxonomy" id="762983"/>
    <lineage>
        <taxon>Bacteria</taxon>
        <taxon>Pseudomonadati</taxon>
        <taxon>Pseudomonadota</taxon>
        <taxon>Gammaproteobacteria</taxon>
        <taxon>Aeromonadales</taxon>
        <taxon>Succinivibrionaceae</taxon>
        <taxon>Succinatimonas</taxon>
    </lineage>
</organism>
<dbReference type="GO" id="GO:0016020">
    <property type="term" value="C:membrane"/>
    <property type="evidence" value="ECO:0007669"/>
    <property type="project" value="UniProtKB-SubCell"/>
</dbReference>
<dbReference type="HOGENOM" id="CLU_047969_1_2_6"/>
<dbReference type="PANTHER" id="PTHR42911">
    <property type="entry name" value="MODULATOR OF FTSH PROTEASE HFLC"/>
    <property type="match status" value="1"/>
</dbReference>
<dbReference type="Proteomes" id="UP000018458">
    <property type="component" value="Unassembled WGS sequence"/>
</dbReference>
<evidence type="ECO:0000256" key="2">
    <source>
        <dbReference type="SAM" id="Coils"/>
    </source>
</evidence>
<name>E8LMC4_SUCHY</name>
<evidence type="ECO:0000256" key="3">
    <source>
        <dbReference type="SAM" id="Phobius"/>
    </source>
</evidence>
<dbReference type="CDD" id="cd03401">
    <property type="entry name" value="SPFH_prohibitin"/>
    <property type="match status" value="1"/>
</dbReference>
<dbReference type="PANTHER" id="PTHR42911:SF2">
    <property type="entry name" value="PROHIBITIN FAMILY PROTEIN"/>
    <property type="match status" value="1"/>
</dbReference>